<evidence type="ECO:0000313" key="3">
    <source>
        <dbReference type="EMBL" id="VAX19639.1"/>
    </source>
</evidence>
<proteinExistence type="predicted"/>
<name>A0A3B1BNX2_9ZZZZ</name>
<protein>
    <recommendedName>
        <fullName evidence="4">Kef-type K+ transport systems (NAD-binding component fused to domain related to exopolyphosphatase)</fullName>
    </recommendedName>
</protein>
<dbReference type="Pfam" id="PF02272">
    <property type="entry name" value="DHHA1"/>
    <property type="match status" value="1"/>
</dbReference>
<dbReference type="Pfam" id="PF01368">
    <property type="entry name" value="DHH"/>
    <property type="match status" value="1"/>
</dbReference>
<reference evidence="3" key="1">
    <citation type="submission" date="2018-06" db="EMBL/GenBank/DDBJ databases">
        <authorList>
            <person name="Zhirakovskaya E."/>
        </authorList>
    </citation>
    <scope>NUCLEOTIDE SEQUENCE</scope>
</reference>
<dbReference type="InterPro" id="IPR051319">
    <property type="entry name" value="Oligoribo/pAp-PDE_c-di-AMP_PDE"/>
</dbReference>
<dbReference type="EMBL" id="UOGC01000092">
    <property type="protein sequence ID" value="VAX19639.1"/>
    <property type="molecule type" value="Genomic_DNA"/>
</dbReference>
<dbReference type="InterPro" id="IPR003156">
    <property type="entry name" value="DHHA1_dom"/>
</dbReference>
<evidence type="ECO:0000259" key="2">
    <source>
        <dbReference type="Pfam" id="PF02272"/>
    </source>
</evidence>
<accession>A0A3B1BNX2</accession>
<dbReference type="Gene3D" id="3.90.1640.10">
    <property type="entry name" value="inorganic pyrophosphatase (n-terminal core)"/>
    <property type="match status" value="1"/>
</dbReference>
<gene>
    <name evidence="3" type="ORF">MNBD_NITROSPINAE01-1253</name>
</gene>
<dbReference type="SUPFAM" id="SSF64182">
    <property type="entry name" value="DHH phosphoesterases"/>
    <property type="match status" value="1"/>
</dbReference>
<dbReference type="GO" id="GO:0003676">
    <property type="term" value="F:nucleic acid binding"/>
    <property type="evidence" value="ECO:0007669"/>
    <property type="project" value="InterPro"/>
</dbReference>
<feature type="domain" description="DDH" evidence="1">
    <location>
        <begin position="150"/>
        <end position="290"/>
    </location>
</feature>
<sequence>MRYFVFIDRPDITPVIYGLLKDQDEMLVVKIGEEGKKPGLLCSGKAVEWTGLRLDELEKLNITVIDKVIVSVANDNLCCELVETLSTAKQKPSIIILREGQPASHVCKNENVSIIDITEIARKRLSSEWKTIATRQKANRLVETIKDAGKVLIMTQNDPDPDAIASGMALQTLLGRDHNTAPICTFGEITRNENLAMSLLLDVDVTTITPDDLPEFDKVVMVDTQPPYFAKEVFQHVDAVIDHHPHLQNYEAAFRDVNTSYGATATMMYEYLTATETKISIRLATALLYGVLTDTMFLARETSKRDFEAFSGLWPSADMDLLGNMSRPRLSPKELSYFVRAIQDRMVHENLVIMWLGSIMKEDIIPRLADFSLQIGESTVSAVCGNCHGDLIISARSITPYVHAGEMMRSLFSKIGSAGGHHSMAKAVIPLKSFMETFGVEREDQVQAAIFEIFKRATPHKSL</sequence>
<evidence type="ECO:0008006" key="4">
    <source>
        <dbReference type="Google" id="ProtNLM"/>
    </source>
</evidence>
<organism evidence="3">
    <name type="scientific">hydrothermal vent metagenome</name>
    <dbReference type="NCBI Taxonomy" id="652676"/>
    <lineage>
        <taxon>unclassified sequences</taxon>
        <taxon>metagenomes</taxon>
        <taxon>ecological metagenomes</taxon>
    </lineage>
</organism>
<feature type="domain" description="DHHA1" evidence="2">
    <location>
        <begin position="350"/>
        <end position="440"/>
    </location>
</feature>
<dbReference type="AlphaFoldDB" id="A0A3B1BNX2"/>
<evidence type="ECO:0000259" key="1">
    <source>
        <dbReference type="Pfam" id="PF01368"/>
    </source>
</evidence>
<dbReference type="InterPro" id="IPR001667">
    <property type="entry name" value="DDH_dom"/>
</dbReference>
<dbReference type="PANTHER" id="PTHR47618:SF1">
    <property type="entry name" value="BIFUNCTIONAL OLIGORIBONUCLEASE AND PAP PHOSPHATASE NRNA"/>
    <property type="match status" value="1"/>
</dbReference>
<dbReference type="PANTHER" id="PTHR47618">
    <property type="entry name" value="BIFUNCTIONAL OLIGORIBONUCLEASE AND PAP PHOSPHATASE NRNA"/>
    <property type="match status" value="1"/>
</dbReference>
<dbReference type="InterPro" id="IPR038763">
    <property type="entry name" value="DHH_sf"/>
</dbReference>